<keyword evidence="3" id="KW-1185">Reference proteome</keyword>
<evidence type="ECO:0000313" key="2">
    <source>
        <dbReference type="EMBL" id="GAA0821401.1"/>
    </source>
</evidence>
<accession>A0ABN1L9P4</accession>
<dbReference type="RefSeq" id="WP_343818293.1">
    <property type="nucleotide sequence ID" value="NZ_BAAAFA010000010.1"/>
</dbReference>
<feature type="signal peptide" evidence="1">
    <location>
        <begin position="1"/>
        <end position="28"/>
    </location>
</feature>
<dbReference type="EMBL" id="BAAAFA010000010">
    <property type="protein sequence ID" value="GAA0821401.1"/>
    <property type="molecule type" value="Genomic_DNA"/>
</dbReference>
<reference evidence="2 3" key="1">
    <citation type="journal article" date="2019" name="Int. J. Syst. Evol. Microbiol.">
        <title>The Global Catalogue of Microorganisms (GCM) 10K type strain sequencing project: providing services to taxonomists for standard genome sequencing and annotation.</title>
        <authorList>
            <consortium name="The Broad Institute Genomics Platform"/>
            <consortium name="The Broad Institute Genome Sequencing Center for Infectious Disease"/>
            <person name="Wu L."/>
            <person name="Ma J."/>
        </authorList>
    </citation>
    <scope>NUCLEOTIDE SEQUENCE [LARGE SCALE GENOMIC DNA]</scope>
    <source>
        <strain evidence="2 3">JCM 15608</strain>
    </source>
</reference>
<gene>
    <name evidence="2" type="ORF">GCM10009111_28330</name>
</gene>
<comment type="caution">
    <text evidence="2">The sequence shown here is derived from an EMBL/GenBank/DDBJ whole genome shotgun (WGS) entry which is preliminary data.</text>
</comment>
<protein>
    <submittedName>
        <fullName evidence="2">Uncharacterized protein</fullName>
    </submittedName>
</protein>
<name>A0ABN1L9P4_9GAMM</name>
<proteinExistence type="predicted"/>
<organism evidence="2 3">
    <name type="scientific">Colwellia asteriadis</name>
    <dbReference type="NCBI Taxonomy" id="517723"/>
    <lineage>
        <taxon>Bacteria</taxon>
        <taxon>Pseudomonadati</taxon>
        <taxon>Pseudomonadota</taxon>
        <taxon>Gammaproteobacteria</taxon>
        <taxon>Alteromonadales</taxon>
        <taxon>Colwelliaceae</taxon>
        <taxon>Colwellia</taxon>
    </lineage>
</organism>
<evidence type="ECO:0000313" key="3">
    <source>
        <dbReference type="Proteomes" id="UP001500021"/>
    </source>
</evidence>
<sequence length="125" mass="14292">MQVFYNLYFSCKVLLLLSFMLASFDVKSINNEQDVEVNKKIKSKTRDISHLMSKSVFMSYQDVADFIEHSPKVTVIVPAAAQDKAEYGNNVMKSLTGTDCDRDGKMDDNKTCNAVYLKLWLKYGR</sequence>
<feature type="chain" id="PRO_5046415048" evidence="1">
    <location>
        <begin position="29"/>
        <end position="125"/>
    </location>
</feature>
<evidence type="ECO:0000256" key="1">
    <source>
        <dbReference type="SAM" id="SignalP"/>
    </source>
</evidence>
<keyword evidence="1" id="KW-0732">Signal</keyword>
<dbReference type="Proteomes" id="UP001500021">
    <property type="component" value="Unassembled WGS sequence"/>
</dbReference>